<reference evidence="2" key="1">
    <citation type="submission" date="2025-08" db="UniProtKB">
        <authorList>
            <consortium name="RefSeq"/>
        </authorList>
    </citation>
    <scope>IDENTIFICATION</scope>
</reference>
<proteinExistence type="predicted"/>
<evidence type="ECO:0000313" key="1">
    <source>
        <dbReference type="Proteomes" id="UP000695022"/>
    </source>
</evidence>
<keyword evidence="1" id="KW-1185">Reference proteome</keyword>
<protein>
    <submittedName>
        <fullName evidence="2">Uncharacterized protein LOC106819990</fullName>
    </submittedName>
</protein>
<dbReference type="Proteomes" id="UP000695022">
    <property type="component" value="Unplaced"/>
</dbReference>
<sequence length="111" mass="11430">MACLDANGNAIPLIAEHGHGAVQLIAETGDGSVMYGGVESYIEPCEVTLNEGGEAVKVSSEDLILGGVDAAAAQNTETYFVRHVSNGVAASAVEDTLPKEEAGEDQEVLLK</sequence>
<dbReference type="RefSeq" id="XP_014680040.1">
    <property type="nucleotide sequence ID" value="XM_014824554.1"/>
</dbReference>
<organism evidence="1 2">
    <name type="scientific">Priapulus caudatus</name>
    <name type="common">Priapulid worm</name>
    <dbReference type="NCBI Taxonomy" id="37621"/>
    <lineage>
        <taxon>Eukaryota</taxon>
        <taxon>Metazoa</taxon>
        <taxon>Ecdysozoa</taxon>
        <taxon>Scalidophora</taxon>
        <taxon>Priapulida</taxon>
        <taxon>Priapulimorpha</taxon>
        <taxon>Priapulimorphida</taxon>
        <taxon>Priapulidae</taxon>
        <taxon>Priapulus</taxon>
    </lineage>
</organism>
<gene>
    <name evidence="2" type="primary">LOC106819990</name>
</gene>
<accession>A0ABM1F6G9</accession>
<evidence type="ECO:0000313" key="2">
    <source>
        <dbReference type="RefSeq" id="XP_014680040.1"/>
    </source>
</evidence>
<name>A0ABM1F6G9_PRICU</name>
<dbReference type="GeneID" id="106819990"/>